<evidence type="ECO:0000259" key="4">
    <source>
        <dbReference type="PROSITE" id="PS51677"/>
    </source>
</evidence>
<evidence type="ECO:0000256" key="1">
    <source>
        <dbReference type="ARBA" id="ARBA00022723"/>
    </source>
</evidence>
<keyword evidence="2 5" id="KW-0378">Hydrolase</keyword>
<gene>
    <name evidence="5" type="ORF">FD51_GL003042</name>
</gene>
<feature type="compositionally biased region" description="Basic and acidic residues" evidence="3">
    <location>
        <begin position="72"/>
        <end position="81"/>
    </location>
</feature>
<reference evidence="5 6" key="1">
    <citation type="journal article" date="2015" name="Genome Announc.">
        <title>Expanding the biotechnology potential of lactobacilli through comparative genomics of 213 strains and associated genera.</title>
        <authorList>
            <person name="Sun Z."/>
            <person name="Harris H.M."/>
            <person name="McCann A."/>
            <person name="Guo C."/>
            <person name="Argimon S."/>
            <person name="Zhang W."/>
            <person name="Yang X."/>
            <person name="Jeffery I.B."/>
            <person name="Cooney J.C."/>
            <person name="Kagawa T.F."/>
            <person name="Liu W."/>
            <person name="Song Y."/>
            <person name="Salvetti E."/>
            <person name="Wrobel A."/>
            <person name="Rasinkangas P."/>
            <person name="Parkhill J."/>
            <person name="Rea M.C."/>
            <person name="O'Sullivan O."/>
            <person name="Ritari J."/>
            <person name="Douillard F.P."/>
            <person name="Paul Ross R."/>
            <person name="Yang R."/>
            <person name="Briner A.E."/>
            <person name="Felis G.E."/>
            <person name="de Vos W.M."/>
            <person name="Barrangou R."/>
            <person name="Klaenhammer T.R."/>
            <person name="Caufield P.W."/>
            <person name="Cui Y."/>
            <person name="Zhang H."/>
            <person name="O'Toole P.W."/>
        </authorList>
    </citation>
    <scope>NUCLEOTIDE SEQUENCE [LARGE SCALE GENOMIC DNA]</scope>
    <source>
        <strain evidence="5 6">DSM 20178</strain>
    </source>
</reference>
<feature type="compositionally biased region" description="Low complexity" evidence="3">
    <location>
        <begin position="55"/>
        <end position="64"/>
    </location>
</feature>
<keyword evidence="5" id="KW-0326">Glycosidase</keyword>
<dbReference type="Pfam" id="PF01522">
    <property type="entry name" value="Polysacc_deac_1"/>
    <property type="match status" value="1"/>
</dbReference>
<dbReference type="PANTHER" id="PTHR10587:SF133">
    <property type="entry name" value="CHITIN DEACETYLASE 1-RELATED"/>
    <property type="match status" value="1"/>
</dbReference>
<dbReference type="GO" id="GO:0046872">
    <property type="term" value="F:metal ion binding"/>
    <property type="evidence" value="ECO:0007669"/>
    <property type="project" value="UniProtKB-KW"/>
</dbReference>
<dbReference type="GO" id="GO:0016810">
    <property type="term" value="F:hydrolase activity, acting on carbon-nitrogen (but not peptide) bonds"/>
    <property type="evidence" value="ECO:0007669"/>
    <property type="project" value="InterPro"/>
</dbReference>
<comment type="caution">
    <text evidence="5">The sequence shown here is derived from an EMBL/GenBank/DDBJ whole genome shotgun (WGS) entry which is preliminary data.</text>
</comment>
<name>A0A0R1ESN6_LACZE</name>
<dbReference type="GO" id="GO:0045493">
    <property type="term" value="P:xylan catabolic process"/>
    <property type="evidence" value="ECO:0007669"/>
    <property type="project" value="UniProtKB-KW"/>
</dbReference>
<dbReference type="InterPro" id="IPR002509">
    <property type="entry name" value="NODB_dom"/>
</dbReference>
<dbReference type="eggNOG" id="COG0726">
    <property type="taxonomic scope" value="Bacteria"/>
</dbReference>
<keyword evidence="1" id="KW-0479">Metal-binding</keyword>
<dbReference type="AlphaFoldDB" id="A0A0R1ESN6"/>
<accession>A0A0R1ESN6</accession>
<dbReference type="PATRIC" id="fig|1423816.3.peg.3156"/>
<dbReference type="InterPro" id="IPR011330">
    <property type="entry name" value="Glyco_hydro/deAcase_b/a-brl"/>
</dbReference>
<dbReference type="PROSITE" id="PS51677">
    <property type="entry name" value="NODB"/>
    <property type="match status" value="1"/>
</dbReference>
<dbReference type="Gene3D" id="3.20.20.370">
    <property type="entry name" value="Glycoside hydrolase/deacetylase"/>
    <property type="match status" value="1"/>
</dbReference>
<keyword evidence="5" id="KW-0119">Carbohydrate metabolism</keyword>
<dbReference type="Proteomes" id="UP000051984">
    <property type="component" value="Unassembled WGS sequence"/>
</dbReference>
<proteinExistence type="predicted"/>
<keyword evidence="5" id="KW-0624">Polysaccharide degradation</keyword>
<dbReference type="RefSeq" id="WP_010491491.1">
    <property type="nucleotide sequence ID" value="NZ_AZCT01000009.1"/>
</dbReference>
<dbReference type="EMBL" id="AZCT01000009">
    <property type="protein sequence ID" value="KRK12281.1"/>
    <property type="molecule type" value="Genomic_DNA"/>
</dbReference>
<dbReference type="GO" id="GO:0016020">
    <property type="term" value="C:membrane"/>
    <property type="evidence" value="ECO:0007669"/>
    <property type="project" value="TreeGrafter"/>
</dbReference>
<dbReference type="SUPFAM" id="SSF88713">
    <property type="entry name" value="Glycoside hydrolase/deacetylase"/>
    <property type="match status" value="1"/>
</dbReference>
<evidence type="ECO:0000256" key="3">
    <source>
        <dbReference type="SAM" id="MobiDB-lite"/>
    </source>
</evidence>
<evidence type="ECO:0000313" key="6">
    <source>
        <dbReference type="Proteomes" id="UP000051984"/>
    </source>
</evidence>
<feature type="domain" description="NodB homology" evidence="4">
    <location>
        <begin position="122"/>
        <end position="323"/>
    </location>
</feature>
<organism evidence="5 6">
    <name type="scientific">Lacticaseibacillus zeae DSM 20178 = KCTC 3804</name>
    <dbReference type="NCBI Taxonomy" id="1423816"/>
    <lineage>
        <taxon>Bacteria</taxon>
        <taxon>Bacillati</taxon>
        <taxon>Bacillota</taxon>
        <taxon>Bacilli</taxon>
        <taxon>Lactobacillales</taxon>
        <taxon>Lactobacillaceae</taxon>
        <taxon>Lacticaseibacillus</taxon>
    </lineage>
</organism>
<sequence length="326" mass="35579">MKSSFKWQWWLVVLGLTLIVAGALSVKSLVDRHAAEARARQASHERAVADSISTSRAQASARRASSSRKRKAAEQAEREQPSAESPSSIGQAHIPAAAAYAYPVAEVKKEMTAPYTSNIKKKVVFLTFDDGPNTVNSPQVLNILNQAGVHATFFVVGRQLSPETAPILKSEYDAGNSIGLHSMTHNYNLLYPGRTGAASVIENEAKMEQAAVKQVLGPDFETHLWRYPGGHFSWKGLTAADTGLTQLGLDWVDWNAAVGDALSPAQEPKTEAAMLQYHLRSLAVYPTSNVRIVLMHDAIGKDMTVKTLPKIIDYYRSNGYEFGVLS</sequence>
<feature type="region of interest" description="Disordered" evidence="3">
    <location>
        <begin position="40"/>
        <end position="89"/>
    </location>
</feature>
<keyword evidence="5" id="KW-0858">Xylan degradation</keyword>
<protein>
    <submittedName>
        <fullName evidence="5">Xylanase chitin deacetylase</fullName>
    </submittedName>
</protein>
<dbReference type="PANTHER" id="PTHR10587">
    <property type="entry name" value="GLYCOSYL TRANSFERASE-RELATED"/>
    <property type="match status" value="1"/>
</dbReference>
<dbReference type="CDD" id="cd10944">
    <property type="entry name" value="CE4_SmPgdA_like"/>
    <property type="match status" value="1"/>
</dbReference>
<dbReference type="InterPro" id="IPR050248">
    <property type="entry name" value="Polysacc_deacetylase_ArnD"/>
</dbReference>
<evidence type="ECO:0000256" key="2">
    <source>
        <dbReference type="ARBA" id="ARBA00022801"/>
    </source>
</evidence>
<evidence type="ECO:0000313" key="5">
    <source>
        <dbReference type="EMBL" id="KRK12281.1"/>
    </source>
</evidence>
<dbReference type="GO" id="GO:0016798">
    <property type="term" value="F:hydrolase activity, acting on glycosyl bonds"/>
    <property type="evidence" value="ECO:0007669"/>
    <property type="project" value="UniProtKB-KW"/>
</dbReference>